<keyword evidence="1 3" id="KW-0378">Hydrolase</keyword>
<dbReference type="InterPro" id="IPR013094">
    <property type="entry name" value="AB_hydrolase_3"/>
</dbReference>
<dbReference type="OrthoDB" id="19653at2759"/>
<dbReference type="PANTHER" id="PTHR48081:SF3">
    <property type="entry name" value="ALPHA_BETA HYDROLASE FOLD-3 DOMAIN-CONTAINING PROTEIN"/>
    <property type="match status" value="1"/>
</dbReference>
<feature type="domain" description="Alpha/beta hydrolase fold-3" evidence="2">
    <location>
        <begin position="52"/>
        <end position="284"/>
    </location>
</feature>
<dbReference type="InterPro" id="IPR029058">
    <property type="entry name" value="AB_hydrolase_fold"/>
</dbReference>
<dbReference type="RefSeq" id="XP_045957010.1">
    <property type="nucleotide sequence ID" value="XM_046100157.1"/>
</dbReference>
<sequence>MSIDLICQEPAALDLLKQFHVCNACYKVVDHQPIGAHVLVPRDLPSGRRPLLVRIHGGGFAEGTSDSWLRPWILELALKHNAILVTPDYRLRPEAQLADEIEDMRDFWKWIRAGLSEIPGIKVDTANLAIVGESAGGTMTAQSVLLDMIHPVRVIIMQYPGLNIGGHLKWLESLPEKISVSVLEDHLASSIPGHIVTRVANGSRSLLVGSMMQNGRFVDVENDAYLDPMKSLETAGPLPPVLLFHGGQDKSVRASDSAAWAEKLRRLQPDVPLHLVFPDGDHCFDQSDVLATPWLKEPIAFVEQYWPAQQ</sequence>
<dbReference type="PANTHER" id="PTHR48081">
    <property type="entry name" value="AB HYDROLASE SUPERFAMILY PROTEIN C4A8.06C"/>
    <property type="match status" value="1"/>
</dbReference>
<accession>A0A9P8UI06</accession>
<evidence type="ECO:0000256" key="1">
    <source>
        <dbReference type="ARBA" id="ARBA00022801"/>
    </source>
</evidence>
<evidence type="ECO:0000313" key="3">
    <source>
        <dbReference type="EMBL" id="KAH6652733.1"/>
    </source>
</evidence>
<dbReference type="GeneID" id="70129049"/>
<dbReference type="Gene3D" id="3.40.50.1820">
    <property type="entry name" value="alpha/beta hydrolase"/>
    <property type="match status" value="1"/>
</dbReference>
<gene>
    <name evidence="3" type="ORF">BKA67DRAFT_536456</name>
</gene>
<dbReference type="Proteomes" id="UP000758603">
    <property type="component" value="Unassembled WGS sequence"/>
</dbReference>
<keyword evidence="4" id="KW-1185">Reference proteome</keyword>
<dbReference type="EMBL" id="JAGPXC010000005">
    <property type="protein sequence ID" value="KAH6652733.1"/>
    <property type="molecule type" value="Genomic_DNA"/>
</dbReference>
<proteinExistence type="predicted"/>
<reference evidence="3" key="1">
    <citation type="journal article" date="2021" name="Nat. Commun.">
        <title>Genetic determinants of endophytism in the Arabidopsis root mycobiome.</title>
        <authorList>
            <person name="Mesny F."/>
            <person name="Miyauchi S."/>
            <person name="Thiergart T."/>
            <person name="Pickel B."/>
            <person name="Atanasova L."/>
            <person name="Karlsson M."/>
            <person name="Huettel B."/>
            <person name="Barry K.W."/>
            <person name="Haridas S."/>
            <person name="Chen C."/>
            <person name="Bauer D."/>
            <person name="Andreopoulos W."/>
            <person name="Pangilinan J."/>
            <person name="LaButti K."/>
            <person name="Riley R."/>
            <person name="Lipzen A."/>
            <person name="Clum A."/>
            <person name="Drula E."/>
            <person name="Henrissat B."/>
            <person name="Kohler A."/>
            <person name="Grigoriev I.V."/>
            <person name="Martin F.M."/>
            <person name="Hacquard S."/>
        </authorList>
    </citation>
    <scope>NUCLEOTIDE SEQUENCE</scope>
    <source>
        <strain evidence="3">MPI-SDFR-AT-0073</strain>
    </source>
</reference>
<dbReference type="Pfam" id="PF07859">
    <property type="entry name" value="Abhydrolase_3"/>
    <property type="match status" value="1"/>
</dbReference>
<name>A0A9P8UI06_9PEZI</name>
<dbReference type="AlphaFoldDB" id="A0A9P8UI06"/>
<comment type="caution">
    <text evidence="3">The sequence shown here is derived from an EMBL/GenBank/DDBJ whole genome shotgun (WGS) entry which is preliminary data.</text>
</comment>
<dbReference type="InterPro" id="IPR050300">
    <property type="entry name" value="GDXG_lipolytic_enzyme"/>
</dbReference>
<evidence type="ECO:0000313" key="4">
    <source>
        <dbReference type="Proteomes" id="UP000758603"/>
    </source>
</evidence>
<dbReference type="SUPFAM" id="SSF53474">
    <property type="entry name" value="alpha/beta-Hydrolases"/>
    <property type="match status" value="1"/>
</dbReference>
<organism evidence="3 4">
    <name type="scientific">Truncatella angustata</name>
    <dbReference type="NCBI Taxonomy" id="152316"/>
    <lineage>
        <taxon>Eukaryota</taxon>
        <taxon>Fungi</taxon>
        <taxon>Dikarya</taxon>
        <taxon>Ascomycota</taxon>
        <taxon>Pezizomycotina</taxon>
        <taxon>Sordariomycetes</taxon>
        <taxon>Xylariomycetidae</taxon>
        <taxon>Amphisphaeriales</taxon>
        <taxon>Sporocadaceae</taxon>
        <taxon>Truncatella</taxon>
    </lineage>
</organism>
<dbReference type="GO" id="GO:0016787">
    <property type="term" value="F:hydrolase activity"/>
    <property type="evidence" value="ECO:0007669"/>
    <property type="project" value="UniProtKB-KW"/>
</dbReference>
<evidence type="ECO:0000259" key="2">
    <source>
        <dbReference type="Pfam" id="PF07859"/>
    </source>
</evidence>
<protein>
    <submittedName>
        <fullName evidence="3">Alpha/Beta hydrolase protein</fullName>
    </submittedName>
</protein>